<keyword evidence="7 9" id="KW-0573">Peptidoglycan synthesis</keyword>
<protein>
    <submittedName>
        <fullName evidence="11">L,D-transpeptidase</fullName>
    </submittedName>
</protein>
<dbReference type="PANTHER" id="PTHR30582">
    <property type="entry name" value="L,D-TRANSPEPTIDASE"/>
    <property type="match status" value="1"/>
</dbReference>
<evidence type="ECO:0000256" key="4">
    <source>
        <dbReference type="ARBA" id="ARBA00022679"/>
    </source>
</evidence>
<dbReference type="InterPro" id="IPR038063">
    <property type="entry name" value="Transpep_catalytic_dom"/>
</dbReference>
<dbReference type="Proteomes" id="UP000237682">
    <property type="component" value="Unassembled WGS sequence"/>
</dbReference>
<feature type="domain" description="L,D-TPase catalytic" evidence="10">
    <location>
        <begin position="82"/>
        <end position="218"/>
    </location>
</feature>
<dbReference type="EMBL" id="PUEJ01000002">
    <property type="protein sequence ID" value="PRH88955.1"/>
    <property type="molecule type" value="Genomic_DNA"/>
</dbReference>
<keyword evidence="6 9" id="KW-0133">Cell shape</keyword>
<dbReference type="RefSeq" id="WP_105861297.1">
    <property type="nucleotide sequence ID" value="NZ_PUEJ01000002.1"/>
</dbReference>
<keyword evidence="3" id="KW-0328">Glycosyltransferase</keyword>
<evidence type="ECO:0000256" key="9">
    <source>
        <dbReference type="PROSITE-ProRule" id="PRU01373"/>
    </source>
</evidence>
<dbReference type="Pfam" id="PF03734">
    <property type="entry name" value="YkuD"/>
    <property type="match status" value="1"/>
</dbReference>
<keyword evidence="12" id="KW-1185">Reference proteome</keyword>
<dbReference type="GO" id="GO:0016757">
    <property type="term" value="F:glycosyltransferase activity"/>
    <property type="evidence" value="ECO:0007669"/>
    <property type="project" value="UniProtKB-KW"/>
</dbReference>
<dbReference type="PROSITE" id="PS52029">
    <property type="entry name" value="LD_TPASE"/>
    <property type="match status" value="1"/>
</dbReference>
<organism evidence="11 12">
    <name type="scientific">Labrys okinawensis</name>
    <dbReference type="NCBI Taxonomy" id="346911"/>
    <lineage>
        <taxon>Bacteria</taxon>
        <taxon>Pseudomonadati</taxon>
        <taxon>Pseudomonadota</taxon>
        <taxon>Alphaproteobacteria</taxon>
        <taxon>Hyphomicrobiales</taxon>
        <taxon>Xanthobacteraceae</taxon>
        <taxon>Labrys</taxon>
    </lineage>
</organism>
<gene>
    <name evidence="11" type="ORF">C5L14_07020</name>
</gene>
<dbReference type="PROSITE" id="PS51257">
    <property type="entry name" value="PROKAR_LIPOPROTEIN"/>
    <property type="match status" value="1"/>
</dbReference>
<dbReference type="InterPro" id="IPR005490">
    <property type="entry name" value="LD_TPept_cat_dom"/>
</dbReference>
<dbReference type="SUPFAM" id="SSF141523">
    <property type="entry name" value="L,D-transpeptidase catalytic domain-like"/>
    <property type="match status" value="1"/>
</dbReference>
<dbReference type="FunFam" id="2.40.440.10:FF:000002">
    <property type="entry name" value="L,D-transpeptidase ErfK/SrfK"/>
    <property type="match status" value="1"/>
</dbReference>
<evidence type="ECO:0000256" key="6">
    <source>
        <dbReference type="ARBA" id="ARBA00022960"/>
    </source>
</evidence>
<keyword evidence="8 9" id="KW-0961">Cell wall biogenesis/degradation</keyword>
<feature type="active site" description="Proton donor/acceptor" evidence="9">
    <location>
        <position position="178"/>
    </location>
</feature>
<dbReference type="GO" id="GO:0008360">
    <property type="term" value="P:regulation of cell shape"/>
    <property type="evidence" value="ECO:0007669"/>
    <property type="project" value="UniProtKB-UniRule"/>
</dbReference>
<evidence type="ECO:0000256" key="1">
    <source>
        <dbReference type="ARBA" id="ARBA00004752"/>
    </source>
</evidence>
<dbReference type="Gene3D" id="2.40.440.10">
    <property type="entry name" value="L,D-transpeptidase catalytic domain-like"/>
    <property type="match status" value="1"/>
</dbReference>
<evidence type="ECO:0000256" key="7">
    <source>
        <dbReference type="ARBA" id="ARBA00022984"/>
    </source>
</evidence>
<dbReference type="PANTHER" id="PTHR30582:SF24">
    <property type="entry name" value="L,D-TRANSPEPTIDASE ERFK_SRFK-RELATED"/>
    <property type="match status" value="1"/>
</dbReference>
<evidence type="ECO:0000256" key="2">
    <source>
        <dbReference type="ARBA" id="ARBA00005992"/>
    </source>
</evidence>
<name>A0A2S9QHZ1_9HYPH</name>
<reference evidence="11 12" key="1">
    <citation type="submission" date="2018-02" db="EMBL/GenBank/DDBJ databases">
        <title>Whole genome sequencing of endophytic bacterium.</title>
        <authorList>
            <person name="Eedara R."/>
            <person name="Podile A.R."/>
        </authorList>
    </citation>
    <scope>NUCLEOTIDE SEQUENCE [LARGE SCALE GENOMIC DNA]</scope>
    <source>
        <strain evidence="11 12">RP1T</strain>
    </source>
</reference>
<dbReference type="UniPathway" id="UPA00219"/>
<dbReference type="InterPro" id="IPR050979">
    <property type="entry name" value="LD-transpeptidase"/>
</dbReference>
<evidence type="ECO:0000256" key="5">
    <source>
        <dbReference type="ARBA" id="ARBA00022801"/>
    </source>
</evidence>
<comment type="pathway">
    <text evidence="1 9">Cell wall biogenesis; peptidoglycan biosynthesis.</text>
</comment>
<accession>A0A2S9QHZ1</accession>
<evidence type="ECO:0000259" key="10">
    <source>
        <dbReference type="PROSITE" id="PS52029"/>
    </source>
</evidence>
<evidence type="ECO:0000256" key="8">
    <source>
        <dbReference type="ARBA" id="ARBA00023316"/>
    </source>
</evidence>
<dbReference type="OrthoDB" id="9795305at2"/>
<proteinExistence type="inferred from homology"/>
<keyword evidence="4" id="KW-0808">Transferase</keyword>
<dbReference type="GO" id="GO:0005576">
    <property type="term" value="C:extracellular region"/>
    <property type="evidence" value="ECO:0007669"/>
    <property type="project" value="TreeGrafter"/>
</dbReference>
<dbReference type="CDD" id="cd16913">
    <property type="entry name" value="YkuD_like"/>
    <property type="match status" value="1"/>
</dbReference>
<evidence type="ECO:0000256" key="3">
    <source>
        <dbReference type="ARBA" id="ARBA00022676"/>
    </source>
</evidence>
<evidence type="ECO:0000313" key="12">
    <source>
        <dbReference type="Proteomes" id="UP000237682"/>
    </source>
</evidence>
<comment type="similarity">
    <text evidence="2">Belongs to the YkuD family.</text>
</comment>
<dbReference type="AlphaFoldDB" id="A0A2S9QHZ1"/>
<sequence length="236" mass="25429">MPQLSRRLFVLGAPLLLAGCASSKRLSADSIFDGWGGSDYDYGEIYAGFEDNGNPVPAIDLRRIDGAFLRREVSDPTGEAPGTIVVDPANHYLYHVHDGGNATRYGVGVGREGFGWNGRATIKRKAVWPRWTPPSDMVKRDSEAAKWAGGMPGGPGNPLGARAMYLFQGDRDTLYRLHGTIDPSSIGKSMSSGCIRLLNQDIIHLYNNTPVGTRVVVLGNGGDIADGSYDDQEATM</sequence>
<keyword evidence="5" id="KW-0378">Hydrolase</keyword>
<comment type="caution">
    <text evidence="11">The sequence shown here is derived from an EMBL/GenBank/DDBJ whole genome shotgun (WGS) entry which is preliminary data.</text>
</comment>
<evidence type="ECO:0000313" key="11">
    <source>
        <dbReference type="EMBL" id="PRH88955.1"/>
    </source>
</evidence>
<dbReference type="GO" id="GO:0018104">
    <property type="term" value="P:peptidoglycan-protein cross-linking"/>
    <property type="evidence" value="ECO:0007669"/>
    <property type="project" value="TreeGrafter"/>
</dbReference>
<feature type="active site" description="Nucleophile" evidence="9">
    <location>
        <position position="194"/>
    </location>
</feature>
<dbReference type="GO" id="GO:0071555">
    <property type="term" value="P:cell wall organization"/>
    <property type="evidence" value="ECO:0007669"/>
    <property type="project" value="UniProtKB-UniRule"/>
</dbReference>
<dbReference type="GO" id="GO:0071972">
    <property type="term" value="F:peptidoglycan L,D-transpeptidase activity"/>
    <property type="evidence" value="ECO:0007669"/>
    <property type="project" value="TreeGrafter"/>
</dbReference>